<dbReference type="AlphaFoldDB" id="A0A915JL89"/>
<protein>
    <submittedName>
        <fullName evidence="2">Uncharacterized protein</fullName>
    </submittedName>
</protein>
<accession>A0A915JL89</accession>
<name>A0A915JL89_ROMCU</name>
<keyword evidence="1" id="KW-1185">Reference proteome</keyword>
<proteinExistence type="predicted"/>
<dbReference type="Proteomes" id="UP000887565">
    <property type="component" value="Unplaced"/>
</dbReference>
<evidence type="ECO:0000313" key="1">
    <source>
        <dbReference type="Proteomes" id="UP000887565"/>
    </source>
</evidence>
<sequence length="216" mass="23704">MGFTVSALNAQWVAPSDAVLATLARCVAGRLLALKHGLISPLFSTPAHHVYYNKAIVDNADQVRGYLNAWATVQGGEMNRVIQALITGIKFVEPHTNDYIVMLTFGFRTGGHHFTNDMEAMYDPLWGRAIPQANKEHVEWGYYFTVGLHDIVPDFLDIYWLTAVARGQISRTLAMCVHCAAAGIALWKATKVAADDLLSCLSTQNANSPIINAMNV</sequence>
<reference evidence="2" key="1">
    <citation type="submission" date="2022-11" db="UniProtKB">
        <authorList>
            <consortium name="WormBaseParasite"/>
        </authorList>
    </citation>
    <scope>IDENTIFICATION</scope>
</reference>
<organism evidence="1 2">
    <name type="scientific">Romanomermis culicivorax</name>
    <name type="common">Nematode worm</name>
    <dbReference type="NCBI Taxonomy" id="13658"/>
    <lineage>
        <taxon>Eukaryota</taxon>
        <taxon>Metazoa</taxon>
        <taxon>Ecdysozoa</taxon>
        <taxon>Nematoda</taxon>
        <taxon>Enoplea</taxon>
        <taxon>Dorylaimia</taxon>
        <taxon>Mermithida</taxon>
        <taxon>Mermithoidea</taxon>
        <taxon>Mermithidae</taxon>
        <taxon>Romanomermis</taxon>
    </lineage>
</organism>
<evidence type="ECO:0000313" key="2">
    <source>
        <dbReference type="WBParaSite" id="nRc.2.0.1.t26847-RA"/>
    </source>
</evidence>
<dbReference type="WBParaSite" id="nRc.2.0.1.t26847-RA">
    <property type="protein sequence ID" value="nRc.2.0.1.t26847-RA"/>
    <property type="gene ID" value="nRc.2.0.1.g26847"/>
</dbReference>